<feature type="domain" description="N-acetyltransferase" evidence="1">
    <location>
        <begin position="2"/>
        <end position="152"/>
    </location>
</feature>
<dbReference type="OrthoDB" id="299799at2157"/>
<dbReference type="Gene3D" id="3.40.630.30">
    <property type="match status" value="1"/>
</dbReference>
<dbReference type="PROSITE" id="PS51186">
    <property type="entry name" value="GNAT"/>
    <property type="match status" value="1"/>
</dbReference>
<dbReference type="AlphaFoldDB" id="G7WLI9"/>
<dbReference type="RefSeq" id="WP_014586477.1">
    <property type="nucleotide sequence ID" value="NC_017527.1"/>
</dbReference>
<dbReference type="GeneID" id="25395401"/>
<dbReference type="STRING" id="1110509.Mhar_0921"/>
<dbReference type="PANTHER" id="PTHR43072:SF60">
    <property type="entry name" value="L-2,4-DIAMINOBUTYRIC ACID ACETYLTRANSFERASE"/>
    <property type="match status" value="1"/>
</dbReference>
<evidence type="ECO:0000313" key="3">
    <source>
        <dbReference type="Proteomes" id="UP000005877"/>
    </source>
</evidence>
<evidence type="ECO:0000313" key="2">
    <source>
        <dbReference type="EMBL" id="AET64292.1"/>
    </source>
</evidence>
<protein>
    <recommendedName>
        <fullName evidence="1">N-acetyltransferase domain-containing protein</fullName>
    </recommendedName>
</protein>
<proteinExistence type="predicted"/>
<dbReference type="Pfam" id="PF00583">
    <property type="entry name" value="Acetyltransf_1"/>
    <property type="match status" value="1"/>
</dbReference>
<gene>
    <name evidence="2" type="ordered locus">Mhar_0921</name>
</gene>
<dbReference type="SUPFAM" id="SSF55729">
    <property type="entry name" value="Acyl-CoA N-acyltransferases (Nat)"/>
    <property type="match status" value="1"/>
</dbReference>
<accession>G7WLI9</accession>
<evidence type="ECO:0000259" key="1">
    <source>
        <dbReference type="PROSITE" id="PS51186"/>
    </source>
</evidence>
<dbReference type="InterPro" id="IPR000182">
    <property type="entry name" value="GNAT_dom"/>
</dbReference>
<dbReference type="EMBL" id="CP003117">
    <property type="protein sequence ID" value="AET64292.1"/>
    <property type="molecule type" value="Genomic_DNA"/>
</dbReference>
<dbReference type="PATRIC" id="fig|1110509.7.peg.1032"/>
<dbReference type="KEGG" id="mhi:Mhar_0921"/>
<dbReference type="CDD" id="cd04301">
    <property type="entry name" value="NAT_SF"/>
    <property type="match status" value="1"/>
</dbReference>
<organism evidence="2 3">
    <name type="scientific">Methanothrix harundinacea (strain 6Ac)</name>
    <name type="common">Methanosaeta harundinacea</name>
    <dbReference type="NCBI Taxonomy" id="1110509"/>
    <lineage>
        <taxon>Archaea</taxon>
        <taxon>Methanobacteriati</taxon>
        <taxon>Methanobacteriota</taxon>
        <taxon>Stenosarchaea group</taxon>
        <taxon>Methanomicrobia</taxon>
        <taxon>Methanotrichales</taxon>
        <taxon>Methanotrichaceae</taxon>
        <taxon>Methanothrix</taxon>
    </lineage>
</organism>
<dbReference type="PANTHER" id="PTHR43072">
    <property type="entry name" value="N-ACETYLTRANSFERASE"/>
    <property type="match status" value="1"/>
</dbReference>
<reference evidence="2 3" key="1">
    <citation type="journal article" date="2012" name="PLoS ONE">
        <title>The genome characteristics and predicted function of methyl-group oxidation pathway in the obligate aceticlastic methanogens, Methanosaeta spp.</title>
        <authorList>
            <person name="Zhu J."/>
            <person name="Zheng H."/>
            <person name="Ai G."/>
            <person name="Zhang G."/>
            <person name="Liu D."/>
            <person name="Liu X."/>
            <person name="Dong X."/>
        </authorList>
    </citation>
    <scope>NUCLEOTIDE SEQUENCE [LARGE SCALE GENOMIC DNA]</scope>
    <source>
        <strain evidence="2 3">6Ac</strain>
    </source>
</reference>
<name>G7WLI9_METH6</name>
<sequence>MISIRPYEEGDAEKLQKIEALSPQGDERCAMGVRKEDVIARYRMYDRWKVAVAEVDGRVAGWAGWTVKEMAGEGKRSVYLAEVIVSPEFRRMGVAKRLAEEAEEDARKSGADHIYCFIYGPNDASKRLFKGLGYSNVSDIKNVEMPIYKRMEPSASFSMERIKEGEIGSVVELINDYYRGCRHFLPFSADGFASHLQSIPGYGLENFWVAKEKGDDEGEGDIVACAGLWDCSTLAEFCYAREPLSWKAMGLVLRSLSRFTKVPKTVREGEYFTFHYLTDYAFDRKNPGGMENLLSHLNSVLLEEGGEYFVACLQEGDPVFPLLKRRQPQIETTDLFVKAFGRPMADFSPFYVDIRDMIL</sequence>
<dbReference type="HOGENOM" id="CLU_755695_0_0_2"/>
<dbReference type="GO" id="GO:0016747">
    <property type="term" value="F:acyltransferase activity, transferring groups other than amino-acyl groups"/>
    <property type="evidence" value="ECO:0007669"/>
    <property type="project" value="InterPro"/>
</dbReference>
<keyword evidence="3" id="KW-1185">Reference proteome</keyword>
<dbReference type="InterPro" id="IPR016181">
    <property type="entry name" value="Acyl_CoA_acyltransferase"/>
</dbReference>
<dbReference type="Proteomes" id="UP000005877">
    <property type="component" value="Chromosome"/>
</dbReference>